<dbReference type="PATRIC" id="fig|253.9.peg.428"/>
<evidence type="ECO:0000313" key="2">
    <source>
        <dbReference type="Proteomes" id="UP000037953"/>
    </source>
</evidence>
<gene>
    <name evidence="1" type="ORF">AOB46_02040</name>
</gene>
<dbReference type="Proteomes" id="UP000037953">
    <property type="component" value="Unassembled WGS sequence"/>
</dbReference>
<proteinExistence type="predicted"/>
<name>A0A0N0ZYR9_CHRID</name>
<accession>A0A0N0ZYR9</accession>
<dbReference type="RefSeq" id="WP_082377010.1">
    <property type="nucleotide sequence ID" value="NZ_LJOD01000001.1"/>
</dbReference>
<organism evidence="1 2">
    <name type="scientific">Chryseobacterium indologenes</name>
    <name type="common">Flavobacterium indologenes</name>
    <dbReference type="NCBI Taxonomy" id="253"/>
    <lineage>
        <taxon>Bacteria</taxon>
        <taxon>Pseudomonadati</taxon>
        <taxon>Bacteroidota</taxon>
        <taxon>Flavobacteriia</taxon>
        <taxon>Flavobacteriales</taxon>
        <taxon>Weeksellaceae</taxon>
        <taxon>Chryseobacterium group</taxon>
        <taxon>Chryseobacterium</taxon>
    </lineage>
</organism>
<evidence type="ECO:0000313" key="1">
    <source>
        <dbReference type="EMBL" id="KPE52799.1"/>
    </source>
</evidence>
<reference evidence="2" key="2">
    <citation type="submission" date="2015-09" db="EMBL/GenBank/DDBJ databases">
        <title>Draft genome sequence of a multidrug-resistant Chryseobacterium indologenes isolate from Malaysia.</title>
        <authorList>
            <person name="Yu C.Y."/>
            <person name="Ang G.Y."/>
            <person name="Chan K.-G."/>
        </authorList>
    </citation>
    <scope>NUCLEOTIDE SEQUENCE [LARGE SCALE GENOMIC DNA]</scope>
    <source>
        <strain evidence="2">CI_885</strain>
    </source>
</reference>
<dbReference type="OrthoDB" id="9783680at2"/>
<comment type="caution">
    <text evidence="1">The sequence shown here is derived from an EMBL/GenBank/DDBJ whole genome shotgun (WGS) entry which is preliminary data.</text>
</comment>
<dbReference type="EMBL" id="LJOD01000001">
    <property type="protein sequence ID" value="KPE52799.1"/>
    <property type="molecule type" value="Genomic_DNA"/>
</dbReference>
<reference evidence="1 2" key="1">
    <citation type="journal article" date="2015" name="Genom Data">
        <title>Draft genome sequence of a multidrug-resistant Chryseobacterium indologenes isolate from Malaysia.</title>
        <authorList>
            <person name="Yu C.Y."/>
            <person name="Ang G.Y."/>
            <person name="Cheng H.J."/>
            <person name="Cheong Y.M."/>
            <person name="Yin W.F."/>
            <person name="Chan K.G."/>
        </authorList>
    </citation>
    <scope>NUCLEOTIDE SEQUENCE [LARGE SCALE GENOMIC DNA]</scope>
    <source>
        <strain evidence="1 2">CI_885</strain>
    </source>
</reference>
<protein>
    <submittedName>
        <fullName evidence="1">Uncharacterized protein</fullName>
    </submittedName>
</protein>
<sequence>MTIMQNRVSPNGSLIRTKARGAWLGNRGVIHNEKQEIIKPFKLKAWITCVLEFRGRHREIMQPNSWTELFFLDEATTFSAGHRPCFQCRYKDHMRFKEYWLKGNPQYGFDMKTPVKKIDDIIHYERIDRNRQKLMYPEQIKNLPDGIFVDIKEECYLLFNGKLHHWTPSGYDRCQVAMPELIVKVLTPHSIVNTFMAGYKPQIDKTAELQGS</sequence>
<dbReference type="AlphaFoldDB" id="A0A0N0ZYR9"/>